<dbReference type="EMBL" id="SLUI01000008">
    <property type="protein sequence ID" value="TCL36488.1"/>
    <property type="molecule type" value="Genomic_DNA"/>
</dbReference>
<keyword evidence="1" id="KW-0472">Membrane</keyword>
<protein>
    <submittedName>
        <fullName evidence="2">Heptaprenyl diphosphate synthase</fullName>
    </submittedName>
</protein>
<evidence type="ECO:0000313" key="2">
    <source>
        <dbReference type="EMBL" id="TCL36488.1"/>
    </source>
</evidence>
<comment type="caution">
    <text evidence="2">The sequence shown here is derived from an EMBL/GenBank/DDBJ whole genome shotgun (WGS) entry which is preliminary data.</text>
</comment>
<dbReference type="Pfam" id="PF07456">
    <property type="entry name" value="Hpre_diP_synt_I"/>
    <property type="match status" value="1"/>
</dbReference>
<dbReference type="AlphaFoldDB" id="A0A4R1PYM1"/>
<gene>
    <name evidence="2" type="ORF">EV210_108128</name>
</gene>
<feature type="transmembrane region" description="Helical" evidence="1">
    <location>
        <begin position="65"/>
        <end position="92"/>
    </location>
</feature>
<accession>A0A4R1PYM1</accession>
<feature type="transmembrane region" description="Helical" evidence="1">
    <location>
        <begin position="34"/>
        <end position="53"/>
    </location>
</feature>
<evidence type="ECO:0000313" key="3">
    <source>
        <dbReference type="Proteomes" id="UP000295063"/>
    </source>
</evidence>
<dbReference type="RefSeq" id="WP_132081207.1">
    <property type="nucleotide sequence ID" value="NZ_SLUI01000008.1"/>
</dbReference>
<dbReference type="InterPro" id="IPR010898">
    <property type="entry name" value="Hpre_diP_synth_I"/>
</dbReference>
<dbReference type="Proteomes" id="UP000295063">
    <property type="component" value="Unassembled WGS sequence"/>
</dbReference>
<organism evidence="2 3">
    <name type="scientific">Anaerospora hongkongensis</name>
    <dbReference type="NCBI Taxonomy" id="244830"/>
    <lineage>
        <taxon>Bacteria</taxon>
        <taxon>Bacillati</taxon>
        <taxon>Bacillota</taxon>
        <taxon>Negativicutes</taxon>
        <taxon>Selenomonadales</taxon>
        <taxon>Sporomusaceae</taxon>
        <taxon>Anaerospora</taxon>
    </lineage>
</organism>
<keyword evidence="3" id="KW-1185">Reference proteome</keyword>
<evidence type="ECO:0000256" key="1">
    <source>
        <dbReference type="SAM" id="Phobius"/>
    </source>
</evidence>
<dbReference type="Gene3D" id="1.10.1760.20">
    <property type="match status" value="1"/>
</dbReference>
<feature type="transmembrane region" description="Helical" evidence="1">
    <location>
        <begin position="137"/>
        <end position="160"/>
    </location>
</feature>
<name>A0A4R1PYM1_9FIRM</name>
<dbReference type="InterPro" id="IPR014535">
    <property type="entry name" value="Hpre_diP_synt_I"/>
</dbReference>
<proteinExistence type="predicted"/>
<feature type="transmembrane region" description="Helical" evidence="1">
    <location>
        <begin position="104"/>
        <end position="125"/>
    </location>
</feature>
<keyword evidence="1" id="KW-0812">Transmembrane</keyword>
<keyword evidence="1" id="KW-1133">Transmembrane helix</keyword>
<dbReference type="PIRSF" id="PIRSF027391">
    <property type="entry name" value="Hpre_diP_synt_I"/>
    <property type="match status" value="1"/>
</dbReference>
<sequence length="175" mass="18662">MHAKSMVQVGLLIGIAAVLHIVESWLPLPLPLPGAKLGLANVISLVAIVCFGWRQALYVSVGRVLLGSVAGGVFLGPAFVMSMSGALGSLLVMDYAWNHWRPCLSIVGISVLGAFVHNSLQLVIASQLVSNNGIFWYLPWLTLFALPTGIGTGLCAAVFFERSGSFLDWNKNLEA</sequence>
<reference evidence="2 3" key="1">
    <citation type="submission" date="2019-03" db="EMBL/GenBank/DDBJ databases">
        <title>Genomic Encyclopedia of Type Strains, Phase IV (KMG-IV): sequencing the most valuable type-strain genomes for metagenomic binning, comparative biology and taxonomic classification.</title>
        <authorList>
            <person name="Goeker M."/>
        </authorList>
    </citation>
    <scope>NUCLEOTIDE SEQUENCE [LARGE SCALE GENOMIC DNA]</scope>
    <source>
        <strain evidence="2 3">DSM 15969</strain>
    </source>
</reference>
<dbReference type="OrthoDB" id="9799095at2"/>